<dbReference type="SUPFAM" id="SSF52540">
    <property type="entry name" value="P-loop containing nucleoside triphosphate hydrolases"/>
    <property type="match status" value="1"/>
</dbReference>
<keyword evidence="7" id="KW-1185">Reference proteome</keyword>
<dbReference type="InterPro" id="IPR007862">
    <property type="entry name" value="Adenylate_kinase_lid-dom"/>
</dbReference>
<reference evidence="8" key="2">
    <citation type="submission" date="2019-11" db="UniProtKB">
        <authorList>
            <consortium name="WormBaseParasite"/>
        </authorList>
    </citation>
    <scope>IDENTIFICATION</scope>
</reference>
<proteinExistence type="inferred from homology"/>
<feature type="domain" description="Adenylate kinase active site lid" evidence="5">
    <location>
        <begin position="147"/>
        <end position="182"/>
    </location>
</feature>
<sequence>MGLLDFFGLGREHASKRSPKTNVILIGPPGCGKGTQASRLIKKYEVCHLSTGDMLRAIISSGSDLGTKVKKIVESGQLVSDDLVCELIDQKLDSPECRKGFILDGFPRTIAQAEKLEELLNRRKEELSAVVELRVPDELLKTRICGRLFHLASGRSYHETFNPPKIPMVDDITGEKLVRRADDTVEALEKRLASYHKMTSPLLDFYGKRNLHLSVDGTQSIDEIFTHITKGIDKGK</sequence>
<dbReference type="EMBL" id="UXSR01005567">
    <property type="protein sequence ID" value="VDD82752.1"/>
    <property type="molecule type" value="Genomic_DNA"/>
</dbReference>
<dbReference type="InterPro" id="IPR000850">
    <property type="entry name" value="Adenylat/UMP-CMP_kin"/>
</dbReference>
<name>A0A0R3UM11_MESCO</name>
<protein>
    <submittedName>
        <fullName evidence="8">ADK_lid domain-containing protein</fullName>
    </submittedName>
</protein>
<dbReference type="AlphaFoldDB" id="A0A0R3UM11"/>
<reference evidence="6 7" key="1">
    <citation type="submission" date="2018-10" db="EMBL/GenBank/DDBJ databases">
        <authorList>
            <consortium name="Pathogen Informatics"/>
        </authorList>
    </citation>
    <scope>NUCLEOTIDE SEQUENCE [LARGE SCALE GENOMIC DNA]</scope>
</reference>
<accession>A0A0R3UM11</accession>
<dbReference type="OrthoDB" id="439792at2759"/>
<dbReference type="HAMAP" id="MF_00235">
    <property type="entry name" value="Adenylate_kinase_Adk"/>
    <property type="match status" value="1"/>
</dbReference>
<dbReference type="WBParaSite" id="MCU_006677-RA">
    <property type="protein sequence ID" value="MCU_006677-RA"/>
    <property type="gene ID" value="MCU_006677"/>
</dbReference>
<dbReference type="Pfam" id="PF00406">
    <property type="entry name" value="ADK"/>
    <property type="match status" value="1"/>
</dbReference>
<dbReference type="PRINTS" id="PR00094">
    <property type="entry name" value="ADENYLTKNASE"/>
</dbReference>
<dbReference type="STRING" id="53468.A0A0R3UM11"/>
<dbReference type="PROSITE" id="PS00113">
    <property type="entry name" value="ADENYLATE_KINASE"/>
    <property type="match status" value="1"/>
</dbReference>
<keyword evidence="2" id="KW-0547">Nucleotide-binding</keyword>
<dbReference type="InterPro" id="IPR033690">
    <property type="entry name" value="Adenylat_kinase_CS"/>
</dbReference>
<evidence type="ECO:0000256" key="1">
    <source>
        <dbReference type="ARBA" id="ARBA00022679"/>
    </source>
</evidence>
<dbReference type="NCBIfam" id="NF001381">
    <property type="entry name" value="PRK00279.1-3"/>
    <property type="match status" value="1"/>
</dbReference>
<evidence type="ECO:0000313" key="7">
    <source>
        <dbReference type="Proteomes" id="UP000267029"/>
    </source>
</evidence>
<evidence type="ECO:0000256" key="3">
    <source>
        <dbReference type="ARBA" id="ARBA00022777"/>
    </source>
</evidence>
<evidence type="ECO:0000256" key="4">
    <source>
        <dbReference type="RuleBase" id="RU003330"/>
    </source>
</evidence>
<keyword evidence="3 4" id="KW-0418">Kinase</keyword>
<dbReference type="Proteomes" id="UP000267029">
    <property type="component" value="Unassembled WGS sequence"/>
</dbReference>
<dbReference type="Gene3D" id="3.40.50.300">
    <property type="entry name" value="P-loop containing nucleotide triphosphate hydrolases"/>
    <property type="match status" value="1"/>
</dbReference>
<dbReference type="InterPro" id="IPR006259">
    <property type="entry name" value="Adenyl_kin_sub"/>
</dbReference>
<dbReference type="NCBIfam" id="NF011100">
    <property type="entry name" value="PRK14527.1"/>
    <property type="match status" value="1"/>
</dbReference>
<dbReference type="CDD" id="cd01428">
    <property type="entry name" value="ADK"/>
    <property type="match status" value="1"/>
</dbReference>
<dbReference type="Pfam" id="PF05191">
    <property type="entry name" value="ADK_lid"/>
    <property type="match status" value="1"/>
</dbReference>
<dbReference type="GO" id="GO:0004017">
    <property type="term" value="F:AMP kinase activity"/>
    <property type="evidence" value="ECO:0007669"/>
    <property type="project" value="InterPro"/>
</dbReference>
<evidence type="ECO:0000313" key="6">
    <source>
        <dbReference type="EMBL" id="VDD82752.1"/>
    </source>
</evidence>
<comment type="similarity">
    <text evidence="4">Belongs to the adenylate kinase family.</text>
</comment>
<evidence type="ECO:0000256" key="2">
    <source>
        <dbReference type="ARBA" id="ARBA00022741"/>
    </source>
</evidence>
<keyword evidence="1 4" id="KW-0808">Transferase</keyword>
<dbReference type="InterPro" id="IPR027417">
    <property type="entry name" value="P-loop_NTPase"/>
</dbReference>
<gene>
    <name evidence="6" type="ORF">MCOS_LOCUS8755</name>
</gene>
<organism evidence="8">
    <name type="scientific">Mesocestoides corti</name>
    <name type="common">Flatworm</name>
    <dbReference type="NCBI Taxonomy" id="53468"/>
    <lineage>
        <taxon>Eukaryota</taxon>
        <taxon>Metazoa</taxon>
        <taxon>Spiralia</taxon>
        <taxon>Lophotrochozoa</taxon>
        <taxon>Platyhelminthes</taxon>
        <taxon>Cestoda</taxon>
        <taxon>Eucestoda</taxon>
        <taxon>Cyclophyllidea</taxon>
        <taxon>Mesocestoididae</taxon>
        <taxon>Mesocestoides</taxon>
    </lineage>
</organism>
<evidence type="ECO:0000313" key="8">
    <source>
        <dbReference type="WBParaSite" id="MCU_006677-RA"/>
    </source>
</evidence>
<dbReference type="PANTHER" id="PTHR23359">
    <property type="entry name" value="NUCLEOTIDE KINASE"/>
    <property type="match status" value="1"/>
</dbReference>
<dbReference type="FunFam" id="3.40.50.300:FF:000106">
    <property type="entry name" value="Adenylate kinase mitochondrial"/>
    <property type="match status" value="1"/>
</dbReference>
<dbReference type="NCBIfam" id="TIGR01351">
    <property type="entry name" value="adk"/>
    <property type="match status" value="1"/>
</dbReference>
<evidence type="ECO:0000259" key="5">
    <source>
        <dbReference type="Pfam" id="PF05191"/>
    </source>
</evidence>
<dbReference type="GO" id="GO:0005524">
    <property type="term" value="F:ATP binding"/>
    <property type="evidence" value="ECO:0007669"/>
    <property type="project" value="InterPro"/>
</dbReference>